<gene>
    <name evidence="2" type="ORF">HGA06_17180</name>
</gene>
<dbReference type="InterPro" id="IPR036365">
    <property type="entry name" value="PGBD-like_sf"/>
</dbReference>
<evidence type="ECO:0000313" key="3">
    <source>
        <dbReference type="Proteomes" id="UP000570003"/>
    </source>
</evidence>
<organism evidence="2 3">
    <name type="scientific">Streptomyces somaliensis (strain ATCC 33201 / DSM 40738 / JCM 12659 / KCTC 9044 / NCTC 11332 / NRRL B-12077 / IP 733)</name>
    <dbReference type="NCBI Taxonomy" id="1134445"/>
    <lineage>
        <taxon>Bacteria</taxon>
        <taxon>Bacillati</taxon>
        <taxon>Actinomycetota</taxon>
        <taxon>Actinomycetes</taxon>
        <taxon>Kitasatosporales</taxon>
        <taxon>Streptomycetaceae</taxon>
        <taxon>Streptomyces</taxon>
    </lineage>
</organism>
<feature type="domain" description="Peptidoglycan binding-like" evidence="1">
    <location>
        <begin position="3"/>
        <end position="55"/>
    </location>
</feature>
<name>A0AA44DGF4_STRE0</name>
<evidence type="ECO:0000259" key="1">
    <source>
        <dbReference type="Pfam" id="PF01471"/>
    </source>
</evidence>
<dbReference type="InterPro" id="IPR002477">
    <property type="entry name" value="Peptidoglycan-bd-like"/>
</dbReference>
<keyword evidence="3" id="KW-1185">Reference proteome</keyword>
<protein>
    <submittedName>
        <fullName evidence="2">Peptidoglycan-binding protein</fullName>
    </submittedName>
</protein>
<reference evidence="2 3" key="1">
    <citation type="submission" date="2020-04" db="EMBL/GenBank/DDBJ databases">
        <title>MicrobeNet Type strains.</title>
        <authorList>
            <person name="Nicholson A.C."/>
        </authorList>
    </citation>
    <scope>NUCLEOTIDE SEQUENCE [LARGE SCALE GENOMIC DNA]</scope>
    <source>
        <strain evidence="2 3">DSM 40738</strain>
    </source>
</reference>
<sequence length="63" mass="7129">MLELQYRLRQLGMYGNAMDGRYDKGVERAVARYQERRGITADPSGVYGPTTRRALEAETFGVS</sequence>
<dbReference type="AlphaFoldDB" id="A0AA44DGF4"/>
<proteinExistence type="predicted"/>
<dbReference type="EMBL" id="JAAXOU010000228">
    <property type="protein sequence ID" value="NKY15815.1"/>
    <property type="molecule type" value="Genomic_DNA"/>
</dbReference>
<dbReference type="SUPFAM" id="SSF47090">
    <property type="entry name" value="PGBD-like"/>
    <property type="match status" value="1"/>
</dbReference>
<evidence type="ECO:0000313" key="2">
    <source>
        <dbReference type="EMBL" id="NKY15815.1"/>
    </source>
</evidence>
<accession>A0AA44DGF4</accession>
<dbReference type="Gene3D" id="1.10.101.10">
    <property type="entry name" value="PGBD-like superfamily/PGBD"/>
    <property type="match status" value="1"/>
</dbReference>
<dbReference type="RefSeq" id="WP_168440018.1">
    <property type="nucleotide sequence ID" value="NZ_JAAXOU010000228.1"/>
</dbReference>
<comment type="caution">
    <text evidence="2">The sequence shown here is derived from an EMBL/GenBank/DDBJ whole genome shotgun (WGS) entry which is preliminary data.</text>
</comment>
<dbReference type="Pfam" id="PF01471">
    <property type="entry name" value="PG_binding_1"/>
    <property type="match status" value="1"/>
</dbReference>
<dbReference type="InterPro" id="IPR036366">
    <property type="entry name" value="PGBDSf"/>
</dbReference>
<dbReference type="Proteomes" id="UP000570003">
    <property type="component" value="Unassembled WGS sequence"/>
</dbReference>